<evidence type="ECO:0000256" key="9">
    <source>
        <dbReference type="NCBIfam" id="TIGR00187"/>
    </source>
</evidence>
<feature type="repeat" description="Lumazine-binding" evidence="10">
    <location>
        <begin position="1"/>
        <end position="87"/>
    </location>
</feature>
<dbReference type="GO" id="GO:0004746">
    <property type="term" value="F:riboflavin synthase activity"/>
    <property type="evidence" value="ECO:0007669"/>
    <property type="project" value="UniProtKB-UniRule"/>
</dbReference>
<evidence type="ECO:0000256" key="7">
    <source>
        <dbReference type="ARBA" id="ARBA00022679"/>
    </source>
</evidence>
<dbReference type="PIRSF" id="PIRSF000498">
    <property type="entry name" value="Riboflavin_syn_A"/>
    <property type="match status" value="1"/>
</dbReference>
<dbReference type="PROSITE" id="PS51177">
    <property type="entry name" value="LUMAZINE_BIND"/>
    <property type="match status" value="2"/>
</dbReference>
<dbReference type="CDD" id="cd00402">
    <property type="entry name" value="Riboflavin_synthase_like"/>
    <property type="match status" value="1"/>
</dbReference>
<evidence type="ECO:0000313" key="12">
    <source>
        <dbReference type="EMBL" id="STQ86226.1"/>
    </source>
</evidence>
<evidence type="ECO:0000259" key="11">
    <source>
        <dbReference type="PROSITE" id="PS51177"/>
    </source>
</evidence>
<dbReference type="InterPro" id="IPR026017">
    <property type="entry name" value="Lumazine-bd_dom"/>
</dbReference>
<dbReference type="RefSeq" id="WP_034559292.1">
    <property type="nucleotide sequence ID" value="NZ_FZML01000010.1"/>
</dbReference>
<sequence length="207" mass="23125">MFSGLVRQFGQVIDYNNNMLCLKSTLYPKIGDSISVNGACLTVIKTQKDCFCVELSIETAKSIAIENLSGFVHIEPALKFNDGLHGHIVQGHVDSIGTIIKKDKVGNQTLFHIQVEPKSLKLMVNKGSVCIDGISLTVNAVFNNYFELVIIPHTMKTTLFHSYQVNRRVNIETDIIVRSLFALMQRYICSKDNINTQELLDSIALGY</sequence>
<evidence type="ECO:0000256" key="6">
    <source>
        <dbReference type="ARBA" id="ARBA00022619"/>
    </source>
</evidence>
<evidence type="ECO:0000313" key="13">
    <source>
        <dbReference type="EMBL" id="TLE01611.1"/>
    </source>
</evidence>
<evidence type="ECO:0000256" key="3">
    <source>
        <dbReference type="ARBA" id="ARBA00004887"/>
    </source>
</evidence>
<evidence type="ECO:0000313" key="14">
    <source>
        <dbReference type="Proteomes" id="UP000029922"/>
    </source>
</evidence>
<keyword evidence="8" id="KW-0677">Repeat</keyword>
<evidence type="ECO:0000256" key="2">
    <source>
        <dbReference type="ARBA" id="ARBA00002803"/>
    </source>
</evidence>
<accession>A0A099TYP9</accession>
<dbReference type="SUPFAM" id="SSF63380">
    <property type="entry name" value="Riboflavin synthase domain-like"/>
    <property type="match status" value="2"/>
</dbReference>
<keyword evidence="15" id="KW-1185">Reference proteome</keyword>
<comment type="pathway">
    <text evidence="3">Cofactor biosynthesis; riboflavin biosynthesis; riboflavin from 2-hydroxy-3-oxobutyl phosphate and 5-amino-6-(D-ribitylamino)uracil: step 2/2.</text>
</comment>
<dbReference type="EMBL" id="JRPD02000001">
    <property type="protein sequence ID" value="TLE01611.1"/>
    <property type="molecule type" value="Genomic_DNA"/>
</dbReference>
<dbReference type="InterPro" id="IPR017938">
    <property type="entry name" value="Riboflavin_synthase-like_b-brl"/>
</dbReference>
<dbReference type="PANTHER" id="PTHR21098:SF12">
    <property type="entry name" value="RIBOFLAVIN SYNTHASE"/>
    <property type="match status" value="1"/>
</dbReference>
<evidence type="ECO:0000256" key="4">
    <source>
        <dbReference type="ARBA" id="ARBA00012827"/>
    </source>
</evidence>
<reference evidence="13 14" key="1">
    <citation type="journal article" date="2014" name="Genome Announc.">
        <title>Draft genome sequences of eight enterohepatic helicobacter species isolated from both laboratory and wild rodents.</title>
        <authorList>
            <person name="Sheh A."/>
            <person name="Shen Z."/>
            <person name="Fox J.G."/>
        </authorList>
    </citation>
    <scope>NUCLEOTIDE SEQUENCE [LARGE SCALE GENOMIC DNA]</scope>
    <source>
        <strain evidence="13 14">ST1</strain>
    </source>
</reference>
<keyword evidence="6" id="KW-0686">Riboflavin biosynthesis</keyword>
<dbReference type="EMBL" id="UGJE01000002">
    <property type="protein sequence ID" value="STQ86226.1"/>
    <property type="molecule type" value="Genomic_DNA"/>
</dbReference>
<organism evidence="12 15">
    <name type="scientific">Helicobacter muridarum</name>
    <dbReference type="NCBI Taxonomy" id="216"/>
    <lineage>
        <taxon>Bacteria</taxon>
        <taxon>Pseudomonadati</taxon>
        <taxon>Campylobacterota</taxon>
        <taxon>Epsilonproteobacteria</taxon>
        <taxon>Campylobacterales</taxon>
        <taxon>Helicobacteraceae</taxon>
        <taxon>Helicobacter</taxon>
    </lineage>
</organism>
<evidence type="ECO:0000256" key="5">
    <source>
        <dbReference type="ARBA" id="ARBA00013950"/>
    </source>
</evidence>
<dbReference type="GO" id="GO:0009231">
    <property type="term" value="P:riboflavin biosynthetic process"/>
    <property type="evidence" value="ECO:0007669"/>
    <property type="project" value="UniProtKB-KW"/>
</dbReference>
<proteinExistence type="predicted"/>
<evidence type="ECO:0000256" key="8">
    <source>
        <dbReference type="ARBA" id="ARBA00022737"/>
    </source>
</evidence>
<keyword evidence="7 12" id="KW-0808">Transferase</keyword>
<reference evidence="12 15" key="2">
    <citation type="submission" date="2018-06" db="EMBL/GenBank/DDBJ databases">
        <authorList>
            <consortium name="Pathogen Informatics"/>
            <person name="Doyle S."/>
        </authorList>
    </citation>
    <scope>NUCLEOTIDE SEQUENCE [LARGE SCALE GENOMIC DNA]</scope>
    <source>
        <strain evidence="12 15">NCTC12714</strain>
    </source>
</reference>
<dbReference type="Pfam" id="PF00677">
    <property type="entry name" value="Lum_binding"/>
    <property type="match status" value="2"/>
</dbReference>
<name>A0A099TYP9_9HELI</name>
<dbReference type="InterPro" id="IPR023366">
    <property type="entry name" value="ATP_synth_asu-like_sf"/>
</dbReference>
<dbReference type="NCBIfam" id="NF006767">
    <property type="entry name" value="PRK09289.1"/>
    <property type="match status" value="1"/>
</dbReference>
<dbReference type="InterPro" id="IPR001783">
    <property type="entry name" value="Lumazine-bd"/>
</dbReference>
<evidence type="ECO:0000313" key="15">
    <source>
        <dbReference type="Proteomes" id="UP000255139"/>
    </source>
</evidence>
<dbReference type="Gene3D" id="2.40.30.20">
    <property type="match status" value="2"/>
</dbReference>
<dbReference type="OrthoDB" id="9788537at2"/>
<dbReference type="AlphaFoldDB" id="A0A099TYP9"/>
<gene>
    <name evidence="12" type="primary">ribE</name>
    <name evidence="13" type="ORF">LS73_000250</name>
    <name evidence="12" type="ORF">NCTC12714_01030</name>
</gene>
<comment type="catalytic activity">
    <reaction evidence="1">
        <text>2 6,7-dimethyl-8-(1-D-ribityl)lumazine + H(+) = 5-amino-6-(D-ribitylamino)uracil + riboflavin</text>
        <dbReference type="Rhea" id="RHEA:20772"/>
        <dbReference type="ChEBI" id="CHEBI:15378"/>
        <dbReference type="ChEBI" id="CHEBI:15934"/>
        <dbReference type="ChEBI" id="CHEBI:57986"/>
        <dbReference type="ChEBI" id="CHEBI:58201"/>
        <dbReference type="EC" id="2.5.1.9"/>
    </reaction>
</comment>
<dbReference type="Proteomes" id="UP000255139">
    <property type="component" value="Unassembled WGS sequence"/>
</dbReference>
<protein>
    <recommendedName>
        <fullName evidence="5 9">Riboflavin synthase</fullName>
        <ecNumber evidence="4 9">2.5.1.9</ecNumber>
    </recommendedName>
</protein>
<evidence type="ECO:0000256" key="10">
    <source>
        <dbReference type="PROSITE-ProRule" id="PRU00524"/>
    </source>
</evidence>
<dbReference type="PANTHER" id="PTHR21098">
    <property type="entry name" value="RIBOFLAVIN SYNTHASE ALPHA CHAIN"/>
    <property type="match status" value="1"/>
</dbReference>
<comment type="function">
    <text evidence="2">Catalyzes the dismutation of two molecules of 6,7-dimethyl-8-ribityllumazine, resulting in the formation of riboflavin and 5-amino-6-(D-ribitylamino)uracil.</text>
</comment>
<dbReference type="NCBIfam" id="TIGR00187">
    <property type="entry name" value="ribE"/>
    <property type="match status" value="1"/>
</dbReference>
<dbReference type="EC" id="2.5.1.9" evidence="4 9"/>
<dbReference type="Proteomes" id="UP000029922">
    <property type="component" value="Unassembled WGS sequence"/>
</dbReference>
<evidence type="ECO:0000256" key="1">
    <source>
        <dbReference type="ARBA" id="ARBA00000968"/>
    </source>
</evidence>
<feature type="domain" description="Lumazine-binding" evidence="11">
    <location>
        <begin position="1"/>
        <end position="87"/>
    </location>
</feature>
<feature type="domain" description="Lumazine-binding" evidence="11">
    <location>
        <begin position="88"/>
        <end position="184"/>
    </location>
</feature>
<feature type="repeat" description="Lumazine-binding" evidence="10">
    <location>
        <begin position="88"/>
        <end position="184"/>
    </location>
</feature>
<dbReference type="STRING" id="216.LS73_09110"/>